<keyword evidence="7" id="KW-1133">Transmembrane helix</keyword>
<dbReference type="GO" id="GO:0004673">
    <property type="term" value="F:protein histidine kinase activity"/>
    <property type="evidence" value="ECO:0007669"/>
    <property type="project" value="UniProtKB-EC"/>
</dbReference>
<dbReference type="GO" id="GO:0005886">
    <property type="term" value="C:plasma membrane"/>
    <property type="evidence" value="ECO:0007669"/>
    <property type="project" value="TreeGrafter"/>
</dbReference>
<keyword evidence="5" id="KW-0418">Kinase</keyword>
<keyword evidence="9" id="KW-0547">Nucleotide-binding</keyword>
<dbReference type="RefSeq" id="WP_012851800.1">
    <property type="nucleotide sequence ID" value="NC_013510.1"/>
</dbReference>
<dbReference type="GO" id="GO:0000160">
    <property type="term" value="P:phosphorelay signal transduction system"/>
    <property type="evidence" value="ECO:0007669"/>
    <property type="project" value="TreeGrafter"/>
</dbReference>
<dbReference type="Gene3D" id="3.30.565.10">
    <property type="entry name" value="Histidine kinase-like ATPase, C-terminal domain"/>
    <property type="match status" value="1"/>
</dbReference>
<evidence type="ECO:0000259" key="8">
    <source>
        <dbReference type="SMART" id="SM00387"/>
    </source>
</evidence>
<protein>
    <recommendedName>
        <fullName evidence="2">histidine kinase</fullName>
        <ecNumber evidence="2">2.7.13.3</ecNumber>
    </recommendedName>
</protein>
<evidence type="ECO:0000256" key="4">
    <source>
        <dbReference type="ARBA" id="ARBA00022679"/>
    </source>
</evidence>
<dbReference type="Pfam" id="PF02518">
    <property type="entry name" value="HATPase_c"/>
    <property type="match status" value="1"/>
</dbReference>
<dbReference type="OrthoDB" id="3357461at2"/>
<dbReference type="eggNOG" id="COG0642">
    <property type="taxonomic scope" value="Bacteria"/>
</dbReference>
<feature type="domain" description="Histidine kinase/HSP90-like ATPase" evidence="8">
    <location>
        <begin position="269"/>
        <end position="382"/>
    </location>
</feature>
<dbReference type="PANTHER" id="PTHR45436">
    <property type="entry name" value="SENSOR HISTIDINE KINASE YKOH"/>
    <property type="match status" value="1"/>
</dbReference>
<name>D1AAK6_THECD</name>
<sequence>MTSSSPASSTAAAQPAADTPAPRPIGAAAGGAVALLVLAAALYREPDRVMTAAAVAVTAAAALAWIRWLTRRHRRAVAALQAAKDAAISEQDARWRSFHVERMEAVAAALRELAGPRMEAVAQGRPAPPPRTELEPQMAEHMEQVLQAAAKIAERCRVERDRVDSVIGAVVATGQDFMAAALRVQQEAAAMLQRHSADPDVLEVGNRVDHAAAQLQRRAQSLVVLAGQHPGQQWPDLPLVEVVRAAQGRIVAFDRVQVAGDGTLGVAAVAAEPLIHLVAELLANATQSSTPVDPVEVRVRPLRDGAVIEIDDCGLGMDPQTLARQREIASGRTPVGLADLGPTPQLGLAVVGEYARRYGFGVELRESMYRGIQAVVWVPAELTVIVDPIADPALEPPVPVAEAAAPPQAAQQSAVPPPAKPEELPQRRSRRGQAPARPAAAPDPADGVSRETPEEAAAWAKAYFGAADGSDRPDPADTSDTEERR</sequence>
<dbReference type="InterPro" id="IPR003594">
    <property type="entry name" value="HATPase_dom"/>
</dbReference>
<dbReference type="HOGENOM" id="CLU_021841_1_1_11"/>
<dbReference type="STRING" id="471852.Tcur_1437"/>
<organism evidence="9 10">
    <name type="scientific">Thermomonospora curvata (strain ATCC 19995 / DSM 43183 / JCM 3096 / KCTC 9072 / NBRC 15933 / NCIMB 10081 / Henssen B9)</name>
    <dbReference type="NCBI Taxonomy" id="471852"/>
    <lineage>
        <taxon>Bacteria</taxon>
        <taxon>Bacillati</taxon>
        <taxon>Actinomycetota</taxon>
        <taxon>Actinomycetes</taxon>
        <taxon>Streptosporangiales</taxon>
        <taxon>Thermomonosporaceae</taxon>
        <taxon>Thermomonospora</taxon>
    </lineage>
</organism>
<dbReference type="InterPro" id="IPR050428">
    <property type="entry name" value="TCS_sensor_his_kinase"/>
</dbReference>
<reference evidence="9 10" key="1">
    <citation type="journal article" date="2011" name="Stand. Genomic Sci.">
        <title>Complete genome sequence of Thermomonospora curvata type strain (B9).</title>
        <authorList>
            <person name="Chertkov O."/>
            <person name="Sikorski J."/>
            <person name="Nolan M."/>
            <person name="Lapidus A."/>
            <person name="Lucas S."/>
            <person name="Del Rio T.G."/>
            <person name="Tice H."/>
            <person name="Cheng J.F."/>
            <person name="Goodwin L."/>
            <person name="Pitluck S."/>
            <person name="Liolios K."/>
            <person name="Ivanova N."/>
            <person name="Mavromatis K."/>
            <person name="Mikhailova N."/>
            <person name="Ovchinnikova G."/>
            <person name="Pati A."/>
            <person name="Chen A."/>
            <person name="Palaniappan K."/>
            <person name="Djao O.D."/>
            <person name="Land M."/>
            <person name="Hauser L."/>
            <person name="Chang Y.J."/>
            <person name="Jeffries C.D."/>
            <person name="Brettin T."/>
            <person name="Han C."/>
            <person name="Detter J.C."/>
            <person name="Rohde M."/>
            <person name="Goker M."/>
            <person name="Woyke T."/>
            <person name="Bristow J."/>
            <person name="Eisen J.A."/>
            <person name="Markowitz V."/>
            <person name="Hugenholtz P."/>
            <person name="Klenk H.P."/>
            <person name="Kyrpides N.C."/>
        </authorList>
    </citation>
    <scope>NUCLEOTIDE SEQUENCE [LARGE SCALE GENOMIC DNA]</scope>
    <source>
        <strain evidence="10">ATCC 19995 / DSM 43183 / JCM 3096 / KCTC 9072 / NBRC 15933 / NCIMB 10081 / Henssen B9</strain>
    </source>
</reference>
<evidence type="ECO:0000256" key="5">
    <source>
        <dbReference type="ARBA" id="ARBA00022777"/>
    </source>
</evidence>
<feature type="compositionally biased region" description="Low complexity" evidence="6">
    <location>
        <begin position="432"/>
        <end position="447"/>
    </location>
</feature>
<evidence type="ECO:0000256" key="1">
    <source>
        <dbReference type="ARBA" id="ARBA00000085"/>
    </source>
</evidence>
<keyword evidence="7" id="KW-0472">Membrane</keyword>
<feature type="region of interest" description="Disordered" evidence="6">
    <location>
        <begin position="401"/>
        <end position="485"/>
    </location>
</feature>
<dbReference type="EC" id="2.7.13.3" evidence="2"/>
<dbReference type="AlphaFoldDB" id="D1AAK6"/>
<dbReference type="SMART" id="SM00387">
    <property type="entry name" value="HATPase_c"/>
    <property type="match status" value="1"/>
</dbReference>
<keyword evidence="9" id="KW-0067">ATP-binding</keyword>
<evidence type="ECO:0000256" key="3">
    <source>
        <dbReference type="ARBA" id="ARBA00022553"/>
    </source>
</evidence>
<keyword evidence="3" id="KW-0597">Phosphoprotein</keyword>
<feature type="compositionally biased region" description="Low complexity" evidence="6">
    <location>
        <begin position="401"/>
        <end position="414"/>
    </location>
</feature>
<accession>D1AAK6</accession>
<feature type="transmembrane region" description="Helical" evidence="7">
    <location>
        <begin position="25"/>
        <end position="43"/>
    </location>
</feature>
<dbReference type="PANTHER" id="PTHR45436:SF5">
    <property type="entry name" value="SENSOR HISTIDINE KINASE TRCS"/>
    <property type="match status" value="1"/>
</dbReference>
<dbReference type="EMBL" id="CP001738">
    <property type="protein sequence ID" value="ACY97016.1"/>
    <property type="molecule type" value="Genomic_DNA"/>
</dbReference>
<dbReference type="SUPFAM" id="SSF55874">
    <property type="entry name" value="ATPase domain of HSP90 chaperone/DNA topoisomerase II/histidine kinase"/>
    <property type="match status" value="1"/>
</dbReference>
<gene>
    <name evidence="9" type="ordered locus">Tcur_1437</name>
</gene>
<evidence type="ECO:0000256" key="6">
    <source>
        <dbReference type="SAM" id="MobiDB-lite"/>
    </source>
</evidence>
<keyword evidence="7" id="KW-0812">Transmembrane</keyword>
<feature type="compositionally biased region" description="Low complexity" evidence="6">
    <location>
        <begin position="456"/>
        <end position="467"/>
    </location>
</feature>
<dbReference type="GO" id="GO:0005524">
    <property type="term" value="F:ATP binding"/>
    <property type="evidence" value="ECO:0007669"/>
    <property type="project" value="UniProtKB-KW"/>
</dbReference>
<evidence type="ECO:0000256" key="2">
    <source>
        <dbReference type="ARBA" id="ARBA00012438"/>
    </source>
</evidence>
<dbReference type="KEGG" id="tcu:Tcur_1437"/>
<comment type="catalytic activity">
    <reaction evidence="1">
        <text>ATP + protein L-histidine = ADP + protein N-phospho-L-histidine.</text>
        <dbReference type="EC" id="2.7.13.3"/>
    </reaction>
</comment>
<dbReference type="InterPro" id="IPR036890">
    <property type="entry name" value="HATPase_C_sf"/>
</dbReference>
<feature type="compositionally biased region" description="Basic and acidic residues" evidence="6">
    <location>
        <begin position="469"/>
        <end position="485"/>
    </location>
</feature>
<keyword evidence="4" id="KW-0808">Transferase</keyword>
<evidence type="ECO:0000313" key="10">
    <source>
        <dbReference type="Proteomes" id="UP000001918"/>
    </source>
</evidence>
<evidence type="ECO:0000256" key="7">
    <source>
        <dbReference type="SAM" id="Phobius"/>
    </source>
</evidence>
<evidence type="ECO:0000313" key="9">
    <source>
        <dbReference type="EMBL" id="ACY97016.1"/>
    </source>
</evidence>
<keyword evidence="10" id="KW-1185">Reference proteome</keyword>
<feature type="transmembrane region" description="Helical" evidence="7">
    <location>
        <begin position="49"/>
        <end position="66"/>
    </location>
</feature>
<feature type="region of interest" description="Disordered" evidence="6">
    <location>
        <begin position="1"/>
        <end position="21"/>
    </location>
</feature>
<proteinExistence type="predicted"/>
<dbReference type="Proteomes" id="UP000001918">
    <property type="component" value="Chromosome"/>
</dbReference>